<reference evidence="2 3" key="1">
    <citation type="submission" date="2017-12" db="EMBL/GenBank/DDBJ databases">
        <title>Sequencing, de novo assembly and annotation of complete genome of a new Thraustochytrid species, strain FCC1311.</title>
        <authorList>
            <person name="Sedici K."/>
            <person name="Godart F."/>
            <person name="Aiese Cigliano R."/>
            <person name="Sanseverino W."/>
            <person name="Barakat M."/>
            <person name="Ortet P."/>
            <person name="Marechal E."/>
            <person name="Cagnac O."/>
            <person name="Amato A."/>
        </authorList>
    </citation>
    <scope>NUCLEOTIDE SEQUENCE [LARGE SCALE GENOMIC DNA]</scope>
</reference>
<evidence type="ECO:0000313" key="3">
    <source>
        <dbReference type="Proteomes" id="UP000241890"/>
    </source>
</evidence>
<proteinExistence type="predicted"/>
<keyword evidence="1" id="KW-1133">Transmembrane helix</keyword>
<keyword evidence="3" id="KW-1185">Reference proteome</keyword>
<name>A0A2R5G5R7_9STRA</name>
<gene>
    <name evidence="2" type="ORF">FCC1311_013362</name>
</gene>
<sequence length="431" mass="48430">MGWEQSKGSKGDSLARQLVVYEYCEYGEWLEIAKGVTFCGILGDQMPYNTFLSEAGAVTQGEKDLEDHNRIRKYYEIQAGCSISVKVGARMSISPLCLGEWNTFHGKQAILMIPFGLAGLSFVLWVLIKFGMSVVAADDDYCWGTLPKEFRNHWVPGRDLLRTSKLEEEIWYEPGKGFEGLQGITIDDSFSKLYTFHMHGVRVFGLEPENGTISSVDNVHLYNMSRDFGTIIDRPFFHIGGVEWASSEEYGEEIWLATHAEEMNTEGALIAVDANTLQPKPDRVAARSKGEGWDWITYHPGTHRLYYGYFFNVTTVYWVDIVDLDNDSGSFSIDFNASDPYREGGLQYIQSATIIPETNTLLLFSDDVSNTMSHISLATGTALRHEPLFAGNEADGITYHAGRSTLIAGYNRQHSHEGKIFVSILEYHLVP</sequence>
<dbReference type="Proteomes" id="UP000241890">
    <property type="component" value="Unassembled WGS sequence"/>
</dbReference>
<comment type="caution">
    <text evidence="2">The sequence shown here is derived from an EMBL/GenBank/DDBJ whole genome shotgun (WGS) entry which is preliminary data.</text>
</comment>
<dbReference type="EMBL" id="BEYU01000011">
    <property type="protein sequence ID" value="GBG25118.1"/>
    <property type="molecule type" value="Genomic_DNA"/>
</dbReference>
<evidence type="ECO:0000313" key="2">
    <source>
        <dbReference type="EMBL" id="GBG25118.1"/>
    </source>
</evidence>
<keyword evidence="1" id="KW-0472">Membrane</keyword>
<accession>A0A2R5G5R7</accession>
<organism evidence="2 3">
    <name type="scientific">Hondaea fermentalgiana</name>
    <dbReference type="NCBI Taxonomy" id="2315210"/>
    <lineage>
        <taxon>Eukaryota</taxon>
        <taxon>Sar</taxon>
        <taxon>Stramenopiles</taxon>
        <taxon>Bigyra</taxon>
        <taxon>Labyrinthulomycetes</taxon>
        <taxon>Thraustochytrida</taxon>
        <taxon>Thraustochytriidae</taxon>
        <taxon>Hondaea</taxon>
    </lineage>
</organism>
<keyword evidence="1" id="KW-0812">Transmembrane</keyword>
<dbReference type="InParanoid" id="A0A2R5G5R7"/>
<evidence type="ECO:0000256" key="1">
    <source>
        <dbReference type="SAM" id="Phobius"/>
    </source>
</evidence>
<feature type="transmembrane region" description="Helical" evidence="1">
    <location>
        <begin position="109"/>
        <end position="128"/>
    </location>
</feature>
<dbReference type="AlphaFoldDB" id="A0A2R5G5R7"/>
<protein>
    <submittedName>
        <fullName evidence="2">Uncharacterized protein</fullName>
    </submittedName>
</protein>